<evidence type="ECO:0000313" key="11">
    <source>
        <dbReference type="Proteomes" id="UP000010988"/>
    </source>
</evidence>
<proteinExistence type="inferred from homology"/>
<feature type="compositionally biased region" description="Polar residues" evidence="8">
    <location>
        <begin position="1"/>
        <end position="10"/>
    </location>
</feature>
<feature type="transmembrane region" description="Helical" evidence="7">
    <location>
        <begin position="189"/>
        <end position="214"/>
    </location>
</feature>
<feature type="transmembrane region" description="Helical" evidence="7">
    <location>
        <begin position="39"/>
        <end position="60"/>
    </location>
</feature>
<feature type="compositionally biased region" description="Basic and acidic residues" evidence="8">
    <location>
        <begin position="12"/>
        <end position="28"/>
    </location>
</feature>
<dbReference type="eggNOG" id="COG0398">
    <property type="taxonomic scope" value="Bacteria"/>
</dbReference>
<feature type="transmembrane region" description="Helical" evidence="7">
    <location>
        <begin position="221"/>
        <end position="239"/>
    </location>
</feature>
<evidence type="ECO:0000256" key="3">
    <source>
        <dbReference type="ARBA" id="ARBA00022475"/>
    </source>
</evidence>
<feature type="domain" description="VTT" evidence="9">
    <location>
        <begin position="95"/>
        <end position="212"/>
    </location>
</feature>
<evidence type="ECO:0000256" key="8">
    <source>
        <dbReference type="SAM" id="MobiDB-lite"/>
    </source>
</evidence>
<evidence type="ECO:0000256" key="4">
    <source>
        <dbReference type="ARBA" id="ARBA00022692"/>
    </source>
</evidence>
<dbReference type="PANTHER" id="PTHR12677:SF59">
    <property type="entry name" value="GOLGI APPARATUS MEMBRANE PROTEIN TVP38-RELATED"/>
    <property type="match status" value="1"/>
</dbReference>
<dbReference type="InterPro" id="IPR015414">
    <property type="entry name" value="TMEM64"/>
</dbReference>
<organism evidence="10 11">
    <name type="scientific">Gordonia aichiensis NBRC 108223</name>
    <dbReference type="NCBI Taxonomy" id="1220583"/>
    <lineage>
        <taxon>Bacteria</taxon>
        <taxon>Bacillati</taxon>
        <taxon>Actinomycetota</taxon>
        <taxon>Actinomycetes</taxon>
        <taxon>Mycobacteriales</taxon>
        <taxon>Gordoniaceae</taxon>
        <taxon>Gordonia</taxon>
    </lineage>
</organism>
<evidence type="ECO:0000256" key="2">
    <source>
        <dbReference type="ARBA" id="ARBA00008640"/>
    </source>
</evidence>
<evidence type="ECO:0000313" key="10">
    <source>
        <dbReference type="EMBL" id="GAC48393.1"/>
    </source>
</evidence>
<gene>
    <name evidence="10" type="ORF">GOACH_05_02620</name>
</gene>
<comment type="similarity">
    <text evidence="2 7">Belongs to the TVP38/TMEM64 family.</text>
</comment>
<sequence>MPAETASTSPLRDVDDVERGRDDGDRGRDVRDRAARRRVIRNAVIAFGAVCALLVVSYLVPMPTVASVRTWGDGIGAGFVWVFFVAYALVTVFPIPRTVFTVTAGVLFGPVVGLVGALIATAVAATLGFLLARRAGRERVAPFLRRPVVMTIDNRLAARGWLAIGSLRLIPVCPFWLLNWCAGLSSVRLLPYLIASIAASAPGTVAVVLLGNALTGQRNPLLMLVSATFFAIGVIGLIVDVRLPVRTTTDRPPTIG</sequence>
<keyword evidence="4 7" id="KW-0812">Transmembrane</keyword>
<feature type="region of interest" description="Disordered" evidence="8">
    <location>
        <begin position="1"/>
        <end position="28"/>
    </location>
</feature>
<dbReference type="RefSeq" id="WP_005173469.1">
    <property type="nucleotide sequence ID" value="NZ_BANR01000005.1"/>
</dbReference>
<feature type="transmembrane region" description="Helical" evidence="7">
    <location>
        <begin position="72"/>
        <end position="95"/>
    </location>
</feature>
<dbReference type="Proteomes" id="UP000010988">
    <property type="component" value="Unassembled WGS sequence"/>
</dbReference>
<keyword evidence="11" id="KW-1185">Reference proteome</keyword>
<dbReference type="PANTHER" id="PTHR12677">
    <property type="entry name" value="GOLGI APPARATUS MEMBRANE PROTEIN TVP38-RELATED"/>
    <property type="match status" value="1"/>
</dbReference>
<feature type="transmembrane region" description="Helical" evidence="7">
    <location>
        <begin position="107"/>
        <end position="132"/>
    </location>
</feature>
<evidence type="ECO:0000259" key="9">
    <source>
        <dbReference type="Pfam" id="PF09335"/>
    </source>
</evidence>
<feature type="transmembrane region" description="Helical" evidence="7">
    <location>
        <begin position="156"/>
        <end position="177"/>
    </location>
</feature>
<dbReference type="GO" id="GO:0005886">
    <property type="term" value="C:plasma membrane"/>
    <property type="evidence" value="ECO:0007669"/>
    <property type="project" value="UniProtKB-SubCell"/>
</dbReference>
<comment type="subcellular location">
    <subcellularLocation>
        <location evidence="1 7">Cell membrane</location>
        <topology evidence="1 7">Multi-pass membrane protein</topology>
    </subcellularLocation>
</comment>
<dbReference type="InterPro" id="IPR032816">
    <property type="entry name" value="VTT_dom"/>
</dbReference>
<evidence type="ECO:0000256" key="6">
    <source>
        <dbReference type="ARBA" id="ARBA00023136"/>
    </source>
</evidence>
<protein>
    <recommendedName>
        <fullName evidence="7">TVP38/TMEM64 family membrane protein</fullName>
    </recommendedName>
</protein>
<dbReference type="Pfam" id="PF09335">
    <property type="entry name" value="VTT_dom"/>
    <property type="match status" value="1"/>
</dbReference>
<dbReference type="EMBL" id="BANR01000005">
    <property type="protein sequence ID" value="GAC48393.1"/>
    <property type="molecule type" value="Genomic_DNA"/>
</dbReference>
<evidence type="ECO:0000256" key="7">
    <source>
        <dbReference type="RuleBase" id="RU366058"/>
    </source>
</evidence>
<accession>L7KL04</accession>
<keyword evidence="3 7" id="KW-1003">Cell membrane</keyword>
<dbReference type="AlphaFoldDB" id="L7KL04"/>
<name>L7KL04_9ACTN</name>
<comment type="caution">
    <text evidence="10">The sequence shown here is derived from an EMBL/GenBank/DDBJ whole genome shotgun (WGS) entry which is preliminary data.</text>
</comment>
<keyword evidence="6 7" id="KW-0472">Membrane</keyword>
<evidence type="ECO:0000256" key="5">
    <source>
        <dbReference type="ARBA" id="ARBA00022989"/>
    </source>
</evidence>
<reference evidence="10 11" key="1">
    <citation type="submission" date="2012-12" db="EMBL/GenBank/DDBJ databases">
        <title>Whole genome shotgun sequence of Gordonia aichiensis NBRC 108223.</title>
        <authorList>
            <person name="Isaki-Nakamura S."/>
            <person name="Hosoyama A."/>
            <person name="Tsuchikane K."/>
            <person name="Ando Y."/>
            <person name="Baba S."/>
            <person name="Ohji S."/>
            <person name="Hamada M."/>
            <person name="Tamura T."/>
            <person name="Yamazoe A."/>
            <person name="Yamazaki S."/>
            <person name="Fujita N."/>
        </authorList>
    </citation>
    <scope>NUCLEOTIDE SEQUENCE [LARGE SCALE GENOMIC DNA]</scope>
    <source>
        <strain evidence="10 11">NBRC 108223</strain>
    </source>
</reference>
<evidence type="ECO:0000256" key="1">
    <source>
        <dbReference type="ARBA" id="ARBA00004651"/>
    </source>
</evidence>
<dbReference type="STRING" id="1220583.GOACH_05_02620"/>
<keyword evidence="5 7" id="KW-1133">Transmembrane helix</keyword>